<dbReference type="InterPro" id="IPR050306">
    <property type="entry name" value="PfkB_Carbo_kinase"/>
</dbReference>
<sequence>MLVTFGETALRLSPPGAERLETTRRLQVQAAGPESNAAIAARRLGTPATWMSRLPDTPLGRRVASELRGYDLDVEVSWGDGRQGLSFFEHGPTPRGDRRVDDRLDSAATTLTMDDIPVNRVKDADAAYLTGATPALSTDLAGASARFLKTAADNGALTAFSVSHRPWLWSGEEAGELLTQFFSAVDLFVATEAELAAVLDRGGQPAELAHGVASAHDFEYVAIPRERTCVLWHDATVHEYPNPDVDVTDPSGRDDAFAGALVAALLDDEDPQDALRRAIAARALATTVPGAVPTVDPESVAELAEQVDKPRG</sequence>
<evidence type="ECO:0000256" key="3">
    <source>
        <dbReference type="ARBA" id="ARBA00022777"/>
    </source>
</evidence>
<dbReference type="AlphaFoldDB" id="A0A9E7R2R8"/>
<evidence type="ECO:0000256" key="4">
    <source>
        <dbReference type="SAM" id="MobiDB-lite"/>
    </source>
</evidence>
<dbReference type="Pfam" id="PF00294">
    <property type="entry name" value="PfkB"/>
    <property type="match status" value="1"/>
</dbReference>
<evidence type="ECO:0000313" key="7">
    <source>
        <dbReference type="Proteomes" id="UP001057580"/>
    </source>
</evidence>
<dbReference type="GeneID" id="74944069"/>
<dbReference type="CDD" id="cd01166">
    <property type="entry name" value="KdgK"/>
    <property type="match status" value="1"/>
</dbReference>
<feature type="domain" description="Carbohydrate kinase PfkB" evidence="5">
    <location>
        <begin position="2"/>
        <end position="293"/>
    </location>
</feature>
<keyword evidence="3 6" id="KW-0418">Kinase</keyword>
<dbReference type="InterPro" id="IPR029056">
    <property type="entry name" value="Ribokinase-like"/>
</dbReference>
<evidence type="ECO:0000259" key="5">
    <source>
        <dbReference type="Pfam" id="PF00294"/>
    </source>
</evidence>
<dbReference type="Gene3D" id="3.40.1190.20">
    <property type="match status" value="1"/>
</dbReference>
<dbReference type="EMBL" id="CP104003">
    <property type="protein sequence ID" value="UWM53738.1"/>
    <property type="molecule type" value="Genomic_DNA"/>
</dbReference>
<reference evidence="6" key="1">
    <citation type="submission" date="2022-09" db="EMBL/GenBank/DDBJ databases">
        <title>Diverse halophilic archaea isolated from saline environments.</title>
        <authorList>
            <person name="Cui H.-L."/>
        </authorList>
    </citation>
    <scope>NUCLEOTIDE SEQUENCE</scope>
    <source>
        <strain evidence="6">ZS-35-S2</strain>
    </source>
</reference>
<dbReference type="SUPFAM" id="SSF53613">
    <property type="entry name" value="Ribokinase-like"/>
    <property type="match status" value="1"/>
</dbReference>
<evidence type="ECO:0000313" key="6">
    <source>
        <dbReference type="EMBL" id="UWM53738.1"/>
    </source>
</evidence>
<dbReference type="PANTHER" id="PTHR43085:SF57">
    <property type="entry name" value="CARBOHYDRATE KINASE PFKB DOMAIN-CONTAINING PROTEIN"/>
    <property type="match status" value="1"/>
</dbReference>
<evidence type="ECO:0000256" key="1">
    <source>
        <dbReference type="ARBA" id="ARBA00010688"/>
    </source>
</evidence>
<protein>
    <submittedName>
        <fullName evidence="6">Sugar kinase</fullName>
    </submittedName>
</protein>
<dbReference type="Proteomes" id="UP001057580">
    <property type="component" value="Chromosome"/>
</dbReference>
<dbReference type="PANTHER" id="PTHR43085">
    <property type="entry name" value="HEXOKINASE FAMILY MEMBER"/>
    <property type="match status" value="1"/>
</dbReference>
<accession>A0A9E7R2R8</accession>
<dbReference type="RefSeq" id="WP_260592732.1">
    <property type="nucleotide sequence ID" value="NZ_CP104003.1"/>
</dbReference>
<name>A0A9E7R2R8_9EURY</name>
<keyword evidence="2" id="KW-0808">Transferase</keyword>
<keyword evidence="7" id="KW-1185">Reference proteome</keyword>
<proteinExistence type="inferred from homology"/>
<evidence type="ECO:0000256" key="2">
    <source>
        <dbReference type="ARBA" id="ARBA00022679"/>
    </source>
</evidence>
<comment type="similarity">
    <text evidence="1">Belongs to the carbohydrate kinase PfkB family.</text>
</comment>
<feature type="region of interest" description="Disordered" evidence="4">
    <location>
        <begin position="292"/>
        <end position="312"/>
    </location>
</feature>
<dbReference type="GO" id="GO:0016301">
    <property type="term" value="F:kinase activity"/>
    <property type="evidence" value="ECO:0007669"/>
    <property type="project" value="UniProtKB-KW"/>
</dbReference>
<gene>
    <name evidence="6" type="ORF">N0B31_16565</name>
</gene>
<organism evidence="6 7">
    <name type="scientific">Salinirubellus salinus</name>
    <dbReference type="NCBI Taxonomy" id="1364945"/>
    <lineage>
        <taxon>Archaea</taxon>
        <taxon>Methanobacteriati</taxon>
        <taxon>Methanobacteriota</taxon>
        <taxon>Stenosarchaea group</taxon>
        <taxon>Halobacteria</taxon>
        <taxon>Halobacteriales</taxon>
        <taxon>Natronomonadaceae</taxon>
        <taxon>Salinirubellus</taxon>
    </lineage>
</organism>
<dbReference type="InterPro" id="IPR011611">
    <property type="entry name" value="PfkB_dom"/>
</dbReference>
<dbReference type="KEGG" id="ssai:N0B31_16565"/>